<dbReference type="PROSITE" id="PS51257">
    <property type="entry name" value="PROKAR_LIPOPROTEIN"/>
    <property type="match status" value="1"/>
</dbReference>
<evidence type="ECO:0000256" key="1">
    <source>
        <dbReference type="SAM" id="SignalP"/>
    </source>
</evidence>
<dbReference type="Proteomes" id="UP000063234">
    <property type="component" value="Chromosome"/>
</dbReference>
<name>A0A0S3QVK4_THET7</name>
<sequence>MKKTSFLALFMVPFLCSCLALVAAGGAGGVIGYKYVKGELKITYNHNLDKVWNATKLALKDMRLKIIKEARDQTEGYIEAVTALGKKVKIKQKFNGKFTKVSIRVGVLGDLDYSLAIKYKIDSHLK</sequence>
<evidence type="ECO:0000313" key="3">
    <source>
        <dbReference type="Proteomes" id="UP000063234"/>
    </source>
</evidence>
<dbReference type="RefSeq" id="WP_068550466.1">
    <property type="nucleotide sequence ID" value="NZ_AP013035.1"/>
</dbReference>
<feature type="chain" id="PRO_5006616446" description="DUF3568 family protein" evidence="1">
    <location>
        <begin position="24"/>
        <end position="126"/>
    </location>
</feature>
<organism evidence="2 3">
    <name type="scientific">Thermosulfidibacter takaii (strain DSM 17441 / JCM 13301 / NBRC 103674 / ABI70S6)</name>
    <dbReference type="NCBI Taxonomy" id="1298851"/>
    <lineage>
        <taxon>Bacteria</taxon>
        <taxon>Pseudomonadati</taxon>
        <taxon>Thermosulfidibacterota</taxon>
        <taxon>Thermosulfidibacteria</taxon>
        <taxon>Thermosulfidibacterales</taxon>
        <taxon>Thermosulfidibacteraceae</taxon>
    </lineage>
</organism>
<dbReference type="InterPro" id="IPR021952">
    <property type="entry name" value="Flpp3-like"/>
</dbReference>
<dbReference type="KEGG" id="ttk:TST_1575"/>
<dbReference type="OrthoDB" id="5459114at2"/>
<feature type="signal peptide" evidence="1">
    <location>
        <begin position="1"/>
        <end position="23"/>
    </location>
</feature>
<proteinExistence type="predicted"/>
<gene>
    <name evidence="2" type="ORF">TST_1575</name>
</gene>
<reference evidence="3" key="1">
    <citation type="journal article" date="2018" name="Science">
        <title>A primordial and reversible TCA cycle in a facultatively chemolithoautotrophic thermophile.</title>
        <authorList>
            <person name="Nunoura T."/>
            <person name="Chikaraishi Y."/>
            <person name="Izaki R."/>
            <person name="Suwa T."/>
            <person name="Sato T."/>
            <person name="Harada T."/>
            <person name="Mori K."/>
            <person name="Kato Y."/>
            <person name="Miyazaki M."/>
            <person name="Shimamura S."/>
            <person name="Yanagawa K."/>
            <person name="Shuto A."/>
            <person name="Ohkouchi N."/>
            <person name="Fujita N."/>
            <person name="Takaki Y."/>
            <person name="Atomi H."/>
            <person name="Takai K."/>
        </authorList>
    </citation>
    <scope>NUCLEOTIDE SEQUENCE [LARGE SCALE GENOMIC DNA]</scope>
    <source>
        <strain evidence="3">DSM 17441 / JCM 13301 / NBRC 103674 / ABI70S6</strain>
    </source>
</reference>
<protein>
    <recommendedName>
        <fullName evidence="4">DUF3568 family protein</fullName>
    </recommendedName>
</protein>
<evidence type="ECO:0000313" key="2">
    <source>
        <dbReference type="EMBL" id="BAT72361.1"/>
    </source>
</evidence>
<dbReference type="AlphaFoldDB" id="A0A0S3QVK4"/>
<evidence type="ECO:0008006" key="4">
    <source>
        <dbReference type="Google" id="ProtNLM"/>
    </source>
</evidence>
<accession>A0A0S3QVK4</accession>
<dbReference type="Pfam" id="PF12092">
    <property type="entry name" value="DUF3568"/>
    <property type="match status" value="1"/>
</dbReference>
<dbReference type="EMBL" id="AP013035">
    <property type="protein sequence ID" value="BAT72361.1"/>
    <property type="molecule type" value="Genomic_DNA"/>
</dbReference>
<dbReference type="STRING" id="1298851.TST_1575"/>
<keyword evidence="3" id="KW-1185">Reference proteome</keyword>
<keyword evidence="1" id="KW-0732">Signal</keyword>